<keyword evidence="2" id="KW-1185">Reference proteome</keyword>
<accession>A0AAV4MF58</accession>
<sequence>MRLAPTNIPRSKSVNSRRAVIITSKPLHMNNLNRNESSAKTLRIYTCSTRCYCHLKICILLSHDFCHFSVYDLLINVHQQKYNSAQKGTIDACHFPENF</sequence>
<evidence type="ECO:0000313" key="2">
    <source>
        <dbReference type="Proteomes" id="UP001054837"/>
    </source>
</evidence>
<protein>
    <submittedName>
        <fullName evidence="1">Uncharacterized protein</fullName>
    </submittedName>
</protein>
<proteinExistence type="predicted"/>
<dbReference type="EMBL" id="BPLQ01000371">
    <property type="protein sequence ID" value="GIX70475.1"/>
    <property type="molecule type" value="Genomic_DNA"/>
</dbReference>
<reference evidence="1 2" key="1">
    <citation type="submission" date="2021-06" db="EMBL/GenBank/DDBJ databases">
        <title>Caerostris darwini draft genome.</title>
        <authorList>
            <person name="Kono N."/>
            <person name="Arakawa K."/>
        </authorList>
    </citation>
    <scope>NUCLEOTIDE SEQUENCE [LARGE SCALE GENOMIC DNA]</scope>
</reference>
<dbReference type="AlphaFoldDB" id="A0AAV4MF58"/>
<name>A0AAV4MF58_9ARAC</name>
<gene>
    <name evidence="1" type="ORF">CDAR_280611</name>
</gene>
<organism evidence="1 2">
    <name type="scientific">Caerostris darwini</name>
    <dbReference type="NCBI Taxonomy" id="1538125"/>
    <lineage>
        <taxon>Eukaryota</taxon>
        <taxon>Metazoa</taxon>
        <taxon>Ecdysozoa</taxon>
        <taxon>Arthropoda</taxon>
        <taxon>Chelicerata</taxon>
        <taxon>Arachnida</taxon>
        <taxon>Araneae</taxon>
        <taxon>Araneomorphae</taxon>
        <taxon>Entelegynae</taxon>
        <taxon>Araneoidea</taxon>
        <taxon>Araneidae</taxon>
        <taxon>Caerostris</taxon>
    </lineage>
</organism>
<evidence type="ECO:0000313" key="1">
    <source>
        <dbReference type="EMBL" id="GIX70475.1"/>
    </source>
</evidence>
<dbReference type="Proteomes" id="UP001054837">
    <property type="component" value="Unassembled WGS sequence"/>
</dbReference>
<comment type="caution">
    <text evidence="1">The sequence shown here is derived from an EMBL/GenBank/DDBJ whole genome shotgun (WGS) entry which is preliminary data.</text>
</comment>